<keyword evidence="2" id="KW-1185">Reference proteome</keyword>
<dbReference type="Gene3D" id="2.60.120.380">
    <property type="match status" value="1"/>
</dbReference>
<dbReference type="KEGG" id="mbd:MEBOL_000393"/>
<organism evidence="1 2">
    <name type="scientific">Melittangium boletus DSM 14713</name>
    <dbReference type="NCBI Taxonomy" id="1294270"/>
    <lineage>
        <taxon>Bacteria</taxon>
        <taxon>Pseudomonadati</taxon>
        <taxon>Myxococcota</taxon>
        <taxon>Myxococcia</taxon>
        <taxon>Myxococcales</taxon>
        <taxon>Cystobacterineae</taxon>
        <taxon>Archangiaceae</taxon>
        <taxon>Melittangium</taxon>
    </lineage>
</organism>
<reference evidence="1 2" key="1">
    <citation type="submission" date="2017-06" db="EMBL/GenBank/DDBJ databases">
        <authorList>
            <person name="Kim H.J."/>
            <person name="Triplett B.A."/>
        </authorList>
    </citation>
    <scope>NUCLEOTIDE SEQUENCE [LARGE SCALE GENOMIC DNA]</scope>
    <source>
        <strain evidence="1 2">DSM 14713</strain>
    </source>
</reference>
<gene>
    <name evidence="1" type="ORF">MEBOL_000393</name>
</gene>
<dbReference type="PROSITE" id="PS51257">
    <property type="entry name" value="PROKAR_LIPOPROTEIN"/>
    <property type="match status" value="1"/>
</dbReference>
<dbReference type="RefSeq" id="WP_157774715.1">
    <property type="nucleotide sequence ID" value="NZ_CP022163.1"/>
</dbReference>
<dbReference type="AlphaFoldDB" id="A0A286NV55"/>
<accession>A0A286NV55</accession>
<dbReference type="Proteomes" id="UP000217289">
    <property type="component" value="Chromosome"/>
</dbReference>
<dbReference type="OrthoDB" id="5483530at2"/>
<dbReference type="EMBL" id="CP022163">
    <property type="protein sequence ID" value="ATB26958.1"/>
    <property type="molecule type" value="Genomic_DNA"/>
</dbReference>
<proteinExistence type="predicted"/>
<name>A0A286NV55_9BACT</name>
<evidence type="ECO:0000313" key="1">
    <source>
        <dbReference type="EMBL" id="ATB26958.1"/>
    </source>
</evidence>
<sequence>MKTCWIGMLSVLTVVTGACGSGEVPPHDAGVREGTVRAALETQFDYSAGVTSNATRYTVDHTLTLAAGQTVTLGTCGVDGASYKGDTYLRLYNPAGVQVSFNNDECGMGSRLTYTVPAGGGGDYQVRAGCYSEGSCSGTVVWTFADSPPQPSTGGAFSYSATKTAYGVANSIDRTITLAAGQSIVLGTCGVPGSSVTGKSVLNLYDPLWNKVVSAHNGVCTGSYLAYTVPAGAGGHYVLRAGCNANESCSGTVAWNITSPPAPSGNSYSYSTYSSSTVNRTVQLQGGQTLTVGSCGVAGSAFSGNTALALHNGTGLYALRVAFNDTACGGRGGAHFFYTVPPGYGGTYEIRAGCFTGSSCNGTVSWSIR</sequence>
<protein>
    <submittedName>
        <fullName evidence="1">Uncharacterized protein</fullName>
    </submittedName>
</protein>
<evidence type="ECO:0000313" key="2">
    <source>
        <dbReference type="Proteomes" id="UP000217289"/>
    </source>
</evidence>